<dbReference type="EMBL" id="JAWIIV010000016">
    <property type="protein sequence ID" value="MEC4721198.1"/>
    <property type="molecule type" value="Genomic_DNA"/>
</dbReference>
<evidence type="ECO:0000313" key="3">
    <source>
        <dbReference type="Proteomes" id="UP001352263"/>
    </source>
</evidence>
<protein>
    <recommendedName>
        <fullName evidence="4">Lipoprotein</fullName>
    </recommendedName>
</protein>
<gene>
    <name evidence="2" type="ORF">RY831_18700</name>
</gene>
<keyword evidence="3" id="KW-1185">Reference proteome</keyword>
<keyword evidence="1" id="KW-0732">Signal</keyword>
<dbReference type="Proteomes" id="UP001352263">
    <property type="component" value="Unassembled WGS sequence"/>
</dbReference>
<evidence type="ECO:0000313" key="2">
    <source>
        <dbReference type="EMBL" id="MEC4721198.1"/>
    </source>
</evidence>
<dbReference type="RefSeq" id="WP_326507904.1">
    <property type="nucleotide sequence ID" value="NZ_JAWIIV010000016.1"/>
</dbReference>
<comment type="caution">
    <text evidence="2">The sequence shown here is derived from an EMBL/GenBank/DDBJ whole genome shotgun (WGS) entry which is preliminary data.</text>
</comment>
<feature type="signal peptide" evidence="1">
    <location>
        <begin position="1"/>
        <end position="24"/>
    </location>
</feature>
<evidence type="ECO:0000256" key="1">
    <source>
        <dbReference type="SAM" id="SignalP"/>
    </source>
</evidence>
<feature type="chain" id="PRO_5045805187" description="Lipoprotein" evidence="1">
    <location>
        <begin position="25"/>
        <end position="118"/>
    </location>
</feature>
<accession>A0ABU6JCE0</accession>
<organism evidence="2 3">
    <name type="scientific">Noviherbaspirillum album</name>
    <dbReference type="NCBI Taxonomy" id="3080276"/>
    <lineage>
        <taxon>Bacteria</taxon>
        <taxon>Pseudomonadati</taxon>
        <taxon>Pseudomonadota</taxon>
        <taxon>Betaproteobacteria</taxon>
        <taxon>Burkholderiales</taxon>
        <taxon>Oxalobacteraceae</taxon>
        <taxon>Noviherbaspirillum</taxon>
    </lineage>
</organism>
<evidence type="ECO:0008006" key="4">
    <source>
        <dbReference type="Google" id="ProtNLM"/>
    </source>
</evidence>
<proteinExistence type="predicted"/>
<reference evidence="2 3" key="1">
    <citation type="submission" date="2023-10" db="EMBL/GenBank/DDBJ databases">
        <title>Noviherbaspirillum sp. CPCC 100848 genome assembly.</title>
        <authorList>
            <person name="Li X.Y."/>
            <person name="Fang X.M."/>
        </authorList>
    </citation>
    <scope>NUCLEOTIDE SEQUENCE [LARGE SCALE GENOMIC DNA]</scope>
    <source>
        <strain evidence="2 3">CPCC 100848</strain>
    </source>
</reference>
<sequence length="118" mass="13294">MSFPHPRYVAFMVLGLSFTGAAWAGDQGWKQAFPPPAGLHHAVAGTYPWQADYPSSRIHTYPPVMTVHVIPKAYMDKNARDMQQNNWHFYCRSSQAYYPAAQACPSGWEVVSAHPDLR</sequence>
<name>A0ABU6JCE0_9BURK</name>